<proteinExistence type="predicted"/>
<organism evidence="1 2">
    <name type="scientific">Dioscorea alata</name>
    <name type="common">Purple yam</name>
    <dbReference type="NCBI Taxonomy" id="55571"/>
    <lineage>
        <taxon>Eukaryota</taxon>
        <taxon>Viridiplantae</taxon>
        <taxon>Streptophyta</taxon>
        <taxon>Embryophyta</taxon>
        <taxon>Tracheophyta</taxon>
        <taxon>Spermatophyta</taxon>
        <taxon>Magnoliopsida</taxon>
        <taxon>Liliopsida</taxon>
        <taxon>Dioscoreales</taxon>
        <taxon>Dioscoreaceae</taxon>
        <taxon>Dioscorea</taxon>
    </lineage>
</organism>
<comment type="caution">
    <text evidence="1">The sequence shown here is derived from an EMBL/GenBank/DDBJ whole genome shotgun (WGS) entry which is preliminary data.</text>
</comment>
<sequence>MASAAAAAPAGEGVEMVACGCCGIKEECTVEYIAKMKARHGGKWVCGLCDEAVKEEARRAGRRISKEEALERHTSFIEAFRTATAAAARSDSGDDRLVAVMRQLLRRSIDSPRSVAIQSTLRSPRRKADDGGSKAAALSRSKSCFPTLAQ</sequence>
<dbReference type="EMBL" id="CM037016">
    <property type="protein sequence ID" value="KAH7679948.1"/>
    <property type="molecule type" value="Genomic_DNA"/>
</dbReference>
<reference evidence="2" key="1">
    <citation type="journal article" date="2022" name="Nat. Commun.">
        <title>Chromosome evolution and the genetic basis of agronomically important traits in greater yam.</title>
        <authorList>
            <person name="Bredeson J.V."/>
            <person name="Lyons J.B."/>
            <person name="Oniyinde I.O."/>
            <person name="Okereke N.R."/>
            <person name="Kolade O."/>
            <person name="Nnabue I."/>
            <person name="Nwadili C.O."/>
            <person name="Hribova E."/>
            <person name="Parker M."/>
            <person name="Nwogha J."/>
            <person name="Shu S."/>
            <person name="Carlson J."/>
            <person name="Kariba R."/>
            <person name="Muthemba S."/>
            <person name="Knop K."/>
            <person name="Barton G.J."/>
            <person name="Sherwood A.V."/>
            <person name="Lopez-Montes A."/>
            <person name="Asiedu R."/>
            <person name="Jamnadass R."/>
            <person name="Muchugi A."/>
            <person name="Goodstein D."/>
            <person name="Egesi C.N."/>
            <person name="Featherston J."/>
            <person name="Asfaw A."/>
            <person name="Simpson G.G."/>
            <person name="Dolezel J."/>
            <person name="Hendre P.S."/>
            <person name="Van Deynze A."/>
            <person name="Kumar P.L."/>
            <person name="Obidiegwu J.E."/>
            <person name="Bhattacharjee R."/>
            <person name="Rokhsar D.S."/>
        </authorList>
    </citation>
    <scope>NUCLEOTIDE SEQUENCE [LARGE SCALE GENOMIC DNA]</scope>
    <source>
        <strain evidence="2">cv. TDa95/00328</strain>
    </source>
</reference>
<name>A0ACB7VZB7_DIOAL</name>
<accession>A0ACB7VZB7</accession>
<gene>
    <name evidence="1" type="ORF">IHE45_06G091800</name>
</gene>
<protein>
    <submittedName>
        <fullName evidence="1">Uncharacterized protein</fullName>
    </submittedName>
</protein>
<evidence type="ECO:0000313" key="2">
    <source>
        <dbReference type="Proteomes" id="UP000827976"/>
    </source>
</evidence>
<dbReference type="Proteomes" id="UP000827976">
    <property type="component" value="Chromosome 6"/>
</dbReference>
<evidence type="ECO:0000313" key="1">
    <source>
        <dbReference type="EMBL" id="KAH7679948.1"/>
    </source>
</evidence>
<keyword evidence="2" id="KW-1185">Reference proteome</keyword>